<dbReference type="Pfam" id="PF21360">
    <property type="entry name" value="PylC-like_N"/>
    <property type="match status" value="1"/>
</dbReference>
<dbReference type="Pfam" id="PF15632">
    <property type="entry name" value="ATPgrasp_Ter"/>
    <property type="match status" value="1"/>
</dbReference>
<dbReference type="RefSeq" id="WP_229714337.1">
    <property type="nucleotide sequence ID" value="NZ_BMDD01000008.1"/>
</dbReference>
<protein>
    <recommendedName>
        <fullName evidence="2">ATP-grasp domain-containing protein</fullName>
    </recommendedName>
</protein>
<organism evidence="3 4">
    <name type="scientific">Saccharibacillus endophyticus</name>
    <dbReference type="NCBI Taxonomy" id="2060666"/>
    <lineage>
        <taxon>Bacteria</taxon>
        <taxon>Bacillati</taxon>
        <taxon>Bacillota</taxon>
        <taxon>Bacilli</taxon>
        <taxon>Bacillales</taxon>
        <taxon>Paenibacillaceae</taxon>
        <taxon>Saccharibacillus</taxon>
    </lineage>
</organism>
<dbReference type="InterPro" id="IPR011761">
    <property type="entry name" value="ATP-grasp"/>
</dbReference>
<keyword evidence="4" id="KW-1185">Reference proteome</keyword>
<accession>A0ABQ2A9D9</accession>
<dbReference type="Proteomes" id="UP000605427">
    <property type="component" value="Unassembled WGS sequence"/>
</dbReference>
<keyword evidence="1" id="KW-0067">ATP-binding</keyword>
<dbReference type="InterPro" id="IPR013815">
    <property type="entry name" value="ATP_grasp_subdomain_1"/>
</dbReference>
<sequence length="316" mass="35580">MKTNILVTSISKKVPMIKAVRSAIERIGSPALLYGADLSDDCVAMYFVDRFWKSPDFSEMQSEDLIAFCKRENISVIFPSRDGELLFFANAYEEFKKNNISVMISKPEGVRACIDKLIFHETLFDKGLPTIPTYLDVRQPESVSEWVVKERYGAASAGIGLRLTPAAAVEHALYMKDPIFQPMISGDEYSIDVYMSSQCEAVGASVRRRDKVVHGESQITSSKAHPVLEQLCMKAAEVLNLRGHVIFQAIVDHHNQVHLIECNCRFGGASTLSIAMGLDSFRWFIMESANESVEKFLFERSGQEKKMIRYAEDLIL</sequence>
<reference evidence="4" key="1">
    <citation type="journal article" date="2019" name="Int. J. Syst. Evol. Microbiol.">
        <title>The Global Catalogue of Microorganisms (GCM) 10K type strain sequencing project: providing services to taxonomists for standard genome sequencing and annotation.</title>
        <authorList>
            <consortium name="The Broad Institute Genomics Platform"/>
            <consortium name="The Broad Institute Genome Sequencing Center for Infectious Disease"/>
            <person name="Wu L."/>
            <person name="Ma J."/>
        </authorList>
    </citation>
    <scope>NUCLEOTIDE SEQUENCE [LARGE SCALE GENOMIC DNA]</scope>
    <source>
        <strain evidence="4">CCM 8702</strain>
    </source>
</reference>
<dbReference type="InterPro" id="IPR048764">
    <property type="entry name" value="PylC_N"/>
</dbReference>
<dbReference type="Gene3D" id="3.30.1490.20">
    <property type="entry name" value="ATP-grasp fold, A domain"/>
    <property type="match status" value="1"/>
</dbReference>
<feature type="domain" description="ATP-grasp" evidence="2">
    <location>
        <begin position="120"/>
        <end position="289"/>
    </location>
</feature>
<keyword evidence="1" id="KW-0547">Nucleotide-binding</keyword>
<evidence type="ECO:0000259" key="2">
    <source>
        <dbReference type="PROSITE" id="PS50975"/>
    </source>
</evidence>
<dbReference type="EMBL" id="BMDD01000008">
    <property type="protein sequence ID" value="GGH86989.1"/>
    <property type="molecule type" value="Genomic_DNA"/>
</dbReference>
<gene>
    <name evidence="3" type="ORF">GCM10007362_48060</name>
</gene>
<proteinExistence type="predicted"/>
<dbReference type="Gene3D" id="3.40.50.20">
    <property type="match status" value="1"/>
</dbReference>
<dbReference type="SUPFAM" id="SSF56059">
    <property type="entry name" value="Glutathione synthetase ATP-binding domain-like"/>
    <property type="match status" value="1"/>
</dbReference>
<name>A0ABQ2A9D9_9BACL</name>
<evidence type="ECO:0000313" key="3">
    <source>
        <dbReference type="EMBL" id="GGH86989.1"/>
    </source>
</evidence>
<dbReference type="PROSITE" id="PS50975">
    <property type="entry name" value="ATP_GRASP"/>
    <property type="match status" value="1"/>
</dbReference>
<dbReference type="Gene3D" id="3.30.470.20">
    <property type="entry name" value="ATP-grasp fold, B domain"/>
    <property type="match status" value="1"/>
</dbReference>
<evidence type="ECO:0000256" key="1">
    <source>
        <dbReference type="PROSITE-ProRule" id="PRU00409"/>
    </source>
</evidence>
<comment type="caution">
    <text evidence="3">The sequence shown here is derived from an EMBL/GenBank/DDBJ whole genome shotgun (WGS) entry which is preliminary data.</text>
</comment>
<evidence type="ECO:0000313" key="4">
    <source>
        <dbReference type="Proteomes" id="UP000605427"/>
    </source>
</evidence>